<protein>
    <submittedName>
        <fullName evidence="2">ABC transporter substrate-binding protein</fullName>
    </submittedName>
</protein>
<dbReference type="PROSITE" id="PS51318">
    <property type="entry name" value="TAT"/>
    <property type="match status" value="1"/>
</dbReference>
<organism evidence="2 3">
    <name type="scientific">Rhodoblastus acidophilus</name>
    <name type="common">Rhodopseudomonas acidophila</name>
    <dbReference type="NCBI Taxonomy" id="1074"/>
    <lineage>
        <taxon>Bacteria</taxon>
        <taxon>Pseudomonadati</taxon>
        <taxon>Pseudomonadota</taxon>
        <taxon>Alphaproteobacteria</taxon>
        <taxon>Hyphomicrobiales</taxon>
        <taxon>Rhodoblastaceae</taxon>
        <taxon>Rhodoblastus</taxon>
    </lineage>
</organism>
<gene>
    <name evidence="2" type="ORF">GJ654_15660</name>
</gene>
<dbReference type="SUPFAM" id="SSF53850">
    <property type="entry name" value="Periplasmic binding protein-like II"/>
    <property type="match status" value="1"/>
</dbReference>
<evidence type="ECO:0000313" key="2">
    <source>
        <dbReference type="EMBL" id="MTV32424.1"/>
    </source>
</evidence>
<proteinExistence type="predicted"/>
<dbReference type="RefSeq" id="WP_155447112.1">
    <property type="nucleotide sequence ID" value="NZ_JAOQNR010000016.1"/>
</dbReference>
<dbReference type="InterPro" id="IPR006311">
    <property type="entry name" value="TAT_signal"/>
</dbReference>
<evidence type="ECO:0000259" key="1">
    <source>
        <dbReference type="Pfam" id="PF09084"/>
    </source>
</evidence>
<dbReference type="OrthoDB" id="9771642at2"/>
<dbReference type="Pfam" id="PF09084">
    <property type="entry name" value="NMT1"/>
    <property type="match status" value="1"/>
</dbReference>
<dbReference type="PANTHER" id="PTHR30024:SF21">
    <property type="entry name" value="ABC TRANSPORTER SUBSTRATE-BINDING PROTEIN"/>
    <property type="match status" value="1"/>
</dbReference>
<dbReference type="Proteomes" id="UP000439113">
    <property type="component" value="Unassembled WGS sequence"/>
</dbReference>
<comment type="caution">
    <text evidence="2">The sequence shown here is derived from an EMBL/GenBank/DDBJ whole genome shotgun (WGS) entry which is preliminary data.</text>
</comment>
<evidence type="ECO:0000313" key="3">
    <source>
        <dbReference type="Proteomes" id="UP000439113"/>
    </source>
</evidence>
<feature type="domain" description="SsuA/THI5-like" evidence="1">
    <location>
        <begin position="80"/>
        <end position="291"/>
    </location>
</feature>
<reference evidence="2 3" key="1">
    <citation type="submission" date="2019-11" db="EMBL/GenBank/DDBJ databases">
        <title>Whole-genome sequence of a Rhodoblastus acidophilus DSM 142.</title>
        <authorList>
            <person name="Kyndt J.A."/>
            <person name="Meyer T.E."/>
        </authorList>
    </citation>
    <scope>NUCLEOTIDE SEQUENCE [LARGE SCALE GENOMIC DNA]</scope>
    <source>
        <strain evidence="2 3">DSM 142</strain>
    </source>
</reference>
<dbReference type="EMBL" id="WNKS01000016">
    <property type="protein sequence ID" value="MTV32424.1"/>
    <property type="molecule type" value="Genomic_DNA"/>
</dbReference>
<sequence length="362" mass="38227">MSTNDSFGSRRAFLVGAATVGATVPLAMVSQKVFATPKILPAPFEGAPICTTGAADGAAAAAGALKKISFAWNAGAPCLLGVTVAKEKGFFAKHGLDVDLVNYSGSTDQLLETLATGKADAAGGMALRWLKPMEQGFDVKIIASTHGGCLRLLAPTASDIKSLKDLKGKVIAVSDQNSPGKNFFAIRLKKAGLDPEKDVEFKQFPGPLLRVSVEKGEAHALADNDPITFLFQKDGAFREVSSNLDGEYAHRVCCIVGVRGSLIRDDKPTATALARALIEAADYAAHHPEEAAATYAPYGPGKVAPADLVTLSKYHTHAHHPVGGDLKKELALYAEELKLVSIFKPSTDPKKFAERIYADVLS</sequence>
<dbReference type="InterPro" id="IPR015168">
    <property type="entry name" value="SsuA/THI5"/>
</dbReference>
<accession>A0A6N8DUA1</accession>
<dbReference type="Gene3D" id="3.40.190.10">
    <property type="entry name" value="Periplasmic binding protein-like II"/>
    <property type="match status" value="2"/>
</dbReference>
<dbReference type="AlphaFoldDB" id="A0A6N8DUA1"/>
<name>A0A6N8DUA1_RHOAC</name>
<dbReference type="PANTHER" id="PTHR30024">
    <property type="entry name" value="ALIPHATIC SULFONATES-BINDING PROTEIN-RELATED"/>
    <property type="match status" value="1"/>
</dbReference>